<evidence type="ECO:0000313" key="1">
    <source>
        <dbReference type="EMBL" id="GEB47723.1"/>
    </source>
</evidence>
<dbReference type="AlphaFoldDB" id="A0A4Y3QSV2"/>
<evidence type="ECO:0000313" key="2">
    <source>
        <dbReference type="Proteomes" id="UP000319210"/>
    </source>
</evidence>
<proteinExistence type="predicted"/>
<dbReference type="SUPFAM" id="SSF54909">
    <property type="entry name" value="Dimeric alpha+beta barrel"/>
    <property type="match status" value="1"/>
</dbReference>
<sequence>MNTDGVSLPDPADPRCDGALFGLWRLSSGEHAHAAAEAVRTVWAARPWPSERLLSYSVLVDTEGTTLLHCSQVTELRAPGAALSREQAAERSTAVDALVPGIERLGVIGARRHRSSTPPGPRDASRVGCVVLVTRELAPADADGARALVDTLFASGAGAPLAPGLIGAHFHISPDGGHVLNYAEWTDEQAHRAAVGAPPRDNADWERAHAWPGLVRSGFQRFRPVLTLLPGTREGGAE</sequence>
<dbReference type="Gene3D" id="3.30.70.100">
    <property type="match status" value="2"/>
</dbReference>
<gene>
    <name evidence="1" type="ORF">SCA03_02740</name>
</gene>
<reference evidence="1 2" key="1">
    <citation type="submission" date="2019-06" db="EMBL/GenBank/DDBJ databases">
        <title>Whole genome shotgun sequence of Streptomyces cacaoi subsp. cacaoi NBRC 12748.</title>
        <authorList>
            <person name="Hosoyama A."/>
            <person name="Uohara A."/>
            <person name="Ohji S."/>
            <person name="Ichikawa N."/>
        </authorList>
    </citation>
    <scope>NUCLEOTIDE SEQUENCE [LARGE SCALE GENOMIC DNA]</scope>
    <source>
        <strain evidence="1 2">NBRC 12748</strain>
    </source>
</reference>
<dbReference type="InterPro" id="IPR011008">
    <property type="entry name" value="Dimeric_a/b-barrel"/>
</dbReference>
<dbReference type="OrthoDB" id="1493813at2"/>
<comment type="caution">
    <text evidence="1">The sequence shown here is derived from an EMBL/GenBank/DDBJ whole genome shotgun (WGS) entry which is preliminary data.</text>
</comment>
<protein>
    <submittedName>
        <fullName evidence="1">Antibiotic biosynthesis monooxygenase</fullName>
    </submittedName>
</protein>
<dbReference type="Proteomes" id="UP000319210">
    <property type="component" value="Unassembled WGS sequence"/>
</dbReference>
<dbReference type="RefSeq" id="WP_086815444.1">
    <property type="nucleotide sequence ID" value="NZ_BJMM01000002.1"/>
</dbReference>
<dbReference type="EMBL" id="BJMM01000002">
    <property type="protein sequence ID" value="GEB47723.1"/>
    <property type="molecule type" value="Genomic_DNA"/>
</dbReference>
<keyword evidence="1" id="KW-0503">Monooxygenase</keyword>
<accession>A0A4Y3QSV2</accession>
<keyword evidence="2" id="KW-1185">Reference proteome</keyword>
<organism evidence="1 2">
    <name type="scientific">Streptomyces cacaoi</name>
    <dbReference type="NCBI Taxonomy" id="1898"/>
    <lineage>
        <taxon>Bacteria</taxon>
        <taxon>Bacillati</taxon>
        <taxon>Actinomycetota</taxon>
        <taxon>Actinomycetes</taxon>
        <taxon>Kitasatosporales</taxon>
        <taxon>Streptomycetaceae</taxon>
        <taxon>Streptomyces</taxon>
    </lineage>
</organism>
<keyword evidence="1" id="KW-0560">Oxidoreductase</keyword>
<dbReference type="GO" id="GO:0004497">
    <property type="term" value="F:monooxygenase activity"/>
    <property type="evidence" value="ECO:0007669"/>
    <property type="project" value="UniProtKB-KW"/>
</dbReference>
<name>A0A4Y3QSV2_STRCI</name>